<feature type="domain" description="EGF-like" evidence="2">
    <location>
        <begin position="140"/>
        <end position="180"/>
    </location>
</feature>
<dbReference type="PROSITE" id="PS50026">
    <property type="entry name" value="EGF_3"/>
    <property type="match status" value="1"/>
</dbReference>
<keyword evidence="4" id="KW-1185">Reference proteome</keyword>
<proteinExistence type="predicted"/>
<evidence type="ECO:0000256" key="1">
    <source>
        <dbReference type="PROSITE-ProRule" id="PRU00076"/>
    </source>
</evidence>
<dbReference type="InterPro" id="IPR000742">
    <property type="entry name" value="EGF"/>
</dbReference>
<dbReference type="EMBL" id="CDMY01000531">
    <property type="protein sequence ID" value="CEM20897.1"/>
    <property type="molecule type" value="Genomic_DNA"/>
</dbReference>
<comment type="caution">
    <text evidence="1">Lacks conserved residue(s) required for the propagation of feature annotation.</text>
</comment>
<evidence type="ECO:0000313" key="3">
    <source>
        <dbReference type="EMBL" id="CEM20897.1"/>
    </source>
</evidence>
<keyword evidence="1" id="KW-0245">EGF-like domain</keyword>
<dbReference type="Proteomes" id="UP000041254">
    <property type="component" value="Unassembled WGS sequence"/>
</dbReference>
<keyword evidence="1" id="KW-1015">Disulfide bond</keyword>
<reference evidence="3 4" key="1">
    <citation type="submission" date="2014-11" db="EMBL/GenBank/DDBJ databases">
        <authorList>
            <person name="Zhu J."/>
            <person name="Qi W."/>
            <person name="Song R."/>
        </authorList>
    </citation>
    <scope>NUCLEOTIDE SEQUENCE [LARGE SCALE GENOMIC DNA]</scope>
</reference>
<protein>
    <recommendedName>
        <fullName evidence="2">EGF-like domain-containing protein</fullName>
    </recommendedName>
</protein>
<dbReference type="AlphaFoldDB" id="A0A0G4G055"/>
<organism evidence="3 4">
    <name type="scientific">Vitrella brassicaformis (strain CCMP3155)</name>
    <dbReference type="NCBI Taxonomy" id="1169540"/>
    <lineage>
        <taxon>Eukaryota</taxon>
        <taxon>Sar</taxon>
        <taxon>Alveolata</taxon>
        <taxon>Colpodellida</taxon>
        <taxon>Vitrellaceae</taxon>
        <taxon>Vitrella</taxon>
    </lineage>
</organism>
<dbReference type="PROSITE" id="PS00022">
    <property type="entry name" value="EGF_1"/>
    <property type="match status" value="1"/>
</dbReference>
<gene>
    <name evidence="3" type="ORF">Vbra_16549</name>
</gene>
<evidence type="ECO:0000259" key="2">
    <source>
        <dbReference type="PROSITE" id="PS50026"/>
    </source>
</evidence>
<dbReference type="SUPFAM" id="SSF57196">
    <property type="entry name" value="EGF/Laminin"/>
    <property type="match status" value="1"/>
</dbReference>
<name>A0A0G4G055_VITBC</name>
<feature type="disulfide bond" evidence="1">
    <location>
        <begin position="170"/>
        <end position="179"/>
    </location>
</feature>
<dbReference type="Gene3D" id="2.10.25.10">
    <property type="entry name" value="Laminin"/>
    <property type="match status" value="1"/>
</dbReference>
<dbReference type="VEuPathDB" id="CryptoDB:Vbra_16549"/>
<dbReference type="InParanoid" id="A0A0G4G055"/>
<sequence length="185" mass="20324">MLDTDKHKKKRMVSAEVRLSCRTCERLMKRYIERMVEFDGTGFGSSSFRQFCEAIAQTETDQFTEADIRECISMAANLQARAGTVVSASPSLPTPGFAARFLAECSKKGGPPSCYKGKKSLQRPIVIESSVVSAGYCPFMINEGRRMINATCSNHGACRLKKGGGVFCLCDVKYHGKSCEHKEAA</sequence>
<accession>A0A0G4G055</accession>
<evidence type="ECO:0000313" key="4">
    <source>
        <dbReference type="Proteomes" id="UP000041254"/>
    </source>
</evidence>